<dbReference type="EMBL" id="CP059735">
    <property type="protein sequence ID" value="WDD97447.1"/>
    <property type="molecule type" value="Genomic_DNA"/>
</dbReference>
<reference evidence="1 2" key="1">
    <citation type="journal article" date="2015" name="Genome Announc.">
        <title>Draft Genome Sequences of Marine Isolates of Thalassomonas viridans and Thalassomonas actiniarum.</title>
        <authorList>
            <person name="Olonade I."/>
            <person name="van Zyl L.J."/>
            <person name="Trindade M."/>
        </authorList>
    </citation>
    <scope>NUCLEOTIDE SEQUENCE [LARGE SCALE GENOMIC DNA]</scope>
    <source>
        <strain evidence="1 2">A5K-106</strain>
    </source>
</reference>
<dbReference type="RefSeq" id="WP_044835573.1">
    <property type="nucleotide sequence ID" value="NZ_CP059735.1"/>
</dbReference>
<organism evidence="1 2">
    <name type="scientific">Thalassomonas actiniarum</name>
    <dbReference type="NCBI Taxonomy" id="485447"/>
    <lineage>
        <taxon>Bacteria</taxon>
        <taxon>Pseudomonadati</taxon>
        <taxon>Pseudomonadota</taxon>
        <taxon>Gammaproteobacteria</taxon>
        <taxon>Alteromonadales</taxon>
        <taxon>Colwelliaceae</taxon>
        <taxon>Thalassomonas</taxon>
    </lineage>
</organism>
<keyword evidence="2" id="KW-1185">Reference proteome</keyword>
<evidence type="ECO:0000313" key="2">
    <source>
        <dbReference type="Proteomes" id="UP000032568"/>
    </source>
</evidence>
<name>A0AAF0C1H8_9GAMM</name>
<protein>
    <submittedName>
        <fullName evidence="1">Uncharacterized protein</fullName>
    </submittedName>
</protein>
<sequence>MHYKEMDYRSAPLRVLSTASTNAVAELISFSTEGIMDGLTAMEYAESFHGALLVACQAYAVGTVSDINKIQKSNYSKIELYKYKETNYHDYTHVELINALANFFKHNEEWISWPVNGTTKTLRYFGINEDTEFPLYTGIKVIIGESTDFGGLCKVLEDWRFALLYLRDQNA</sequence>
<accession>A0AAF0C1H8</accession>
<evidence type="ECO:0000313" key="1">
    <source>
        <dbReference type="EMBL" id="WDD97447.1"/>
    </source>
</evidence>
<gene>
    <name evidence="1" type="ORF">SG35_019275</name>
</gene>
<dbReference type="Proteomes" id="UP000032568">
    <property type="component" value="Chromosome"/>
</dbReference>
<dbReference type="KEGG" id="tact:SG35_019275"/>
<dbReference type="AlphaFoldDB" id="A0AAF0C1H8"/>
<proteinExistence type="predicted"/>
<reference evidence="1 2" key="2">
    <citation type="journal article" date="2022" name="Mar. Drugs">
        <title>Bioassay-Guided Fractionation Leads to the Detection of Cholic Acid Generated by the Rare Thalassomonas sp.</title>
        <authorList>
            <person name="Pheiffer F."/>
            <person name="Schneider Y.K."/>
            <person name="Hansen E.H."/>
            <person name="Andersen J.H."/>
            <person name="Isaksson J."/>
            <person name="Busche T."/>
            <person name="R C."/>
            <person name="Kalinowski J."/>
            <person name="Zyl L.V."/>
            <person name="Trindade M."/>
        </authorList>
    </citation>
    <scope>NUCLEOTIDE SEQUENCE [LARGE SCALE GENOMIC DNA]</scope>
    <source>
        <strain evidence="1 2">A5K-106</strain>
    </source>
</reference>